<organism evidence="2 3">
    <name type="scientific">Pleurodeles waltl</name>
    <name type="common">Iberian ribbed newt</name>
    <dbReference type="NCBI Taxonomy" id="8319"/>
    <lineage>
        <taxon>Eukaryota</taxon>
        <taxon>Metazoa</taxon>
        <taxon>Chordata</taxon>
        <taxon>Craniata</taxon>
        <taxon>Vertebrata</taxon>
        <taxon>Euteleostomi</taxon>
        <taxon>Amphibia</taxon>
        <taxon>Batrachia</taxon>
        <taxon>Caudata</taxon>
        <taxon>Salamandroidea</taxon>
        <taxon>Salamandridae</taxon>
        <taxon>Pleurodelinae</taxon>
        <taxon>Pleurodeles</taxon>
    </lineage>
</organism>
<evidence type="ECO:0000256" key="1">
    <source>
        <dbReference type="SAM" id="MobiDB-lite"/>
    </source>
</evidence>
<dbReference type="AlphaFoldDB" id="A0AAV7NH58"/>
<sequence>MEPGLPQQQPRRQGSPSIRSAEQSLLLPFPPDVLRDLDAYYSLRSPSESGRLYYVRMRRTVRMRTGDFVNFAVLNCSPQRALRKRMRALNFYRG</sequence>
<accession>A0AAV7NH58</accession>
<keyword evidence="3" id="KW-1185">Reference proteome</keyword>
<name>A0AAV7NH58_PLEWA</name>
<protein>
    <submittedName>
        <fullName evidence="2">Uncharacterized protein</fullName>
    </submittedName>
</protein>
<comment type="caution">
    <text evidence="2">The sequence shown here is derived from an EMBL/GenBank/DDBJ whole genome shotgun (WGS) entry which is preliminary data.</text>
</comment>
<dbReference type="Proteomes" id="UP001066276">
    <property type="component" value="Chromosome 8"/>
</dbReference>
<proteinExistence type="predicted"/>
<evidence type="ECO:0000313" key="3">
    <source>
        <dbReference type="Proteomes" id="UP001066276"/>
    </source>
</evidence>
<dbReference type="EMBL" id="JANPWB010000012">
    <property type="protein sequence ID" value="KAJ1114869.1"/>
    <property type="molecule type" value="Genomic_DNA"/>
</dbReference>
<feature type="region of interest" description="Disordered" evidence="1">
    <location>
        <begin position="1"/>
        <end position="21"/>
    </location>
</feature>
<reference evidence="2" key="1">
    <citation type="journal article" date="2022" name="bioRxiv">
        <title>Sequencing and chromosome-scale assembly of the giantPleurodeles waltlgenome.</title>
        <authorList>
            <person name="Brown T."/>
            <person name="Elewa A."/>
            <person name="Iarovenko S."/>
            <person name="Subramanian E."/>
            <person name="Araus A.J."/>
            <person name="Petzold A."/>
            <person name="Susuki M."/>
            <person name="Suzuki K.-i.T."/>
            <person name="Hayashi T."/>
            <person name="Toyoda A."/>
            <person name="Oliveira C."/>
            <person name="Osipova E."/>
            <person name="Leigh N.D."/>
            <person name="Simon A."/>
            <person name="Yun M.H."/>
        </authorList>
    </citation>
    <scope>NUCLEOTIDE SEQUENCE</scope>
    <source>
        <strain evidence="2">20211129_DDA</strain>
        <tissue evidence="2">Liver</tissue>
    </source>
</reference>
<feature type="compositionally biased region" description="Low complexity" evidence="1">
    <location>
        <begin position="1"/>
        <end position="20"/>
    </location>
</feature>
<evidence type="ECO:0000313" key="2">
    <source>
        <dbReference type="EMBL" id="KAJ1114869.1"/>
    </source>
</evidence>
<gene>
    <name evidence="2" type="ORF">NDU88_003099</name>
</gene>